<evidence type="ECO:0000259" key="2">
    <source>
        <dbReference type="PROSITE" id="PS50106"/>
    </source>
</evidence>
<dbReference type="InterPro" id="IPR001478">
    <property type="entry name" value="PDZ"/>
</dbReference>
<accession>A0ABD0PPY5</accession>
<comment type="caution">
    <text evidence="3">The sequence shown here is derived from an EMBL/GenBank/DDBJ whole genome shotgun (WGS) entry which is preliminary data.</text>
</comment>
<dbReference type="Pfam" id="PF00595">
    <property type="entry name" value="PDZ"/>
    <property type="match status" value="1"/>
</dbReference>
<organism evidence="3 4">
    <name type="scientific">Cirrhinus mrigala</name>
    <name type="common">Mrigala</name>
    <dbReference type="NCBI Taxonomy" id="683832"/>
    <lineage>
        <taxon>Eukaryota</taxon>
        <taxon>Metazoa</taxon>
        <taxon>Chordata</taxon>
        <taxon>Craniata</taxon>
        <taxon>Vertebrata</taxon>
        <taxon>Euteleostomi</taxon>
        <taxon>Actinopterygii</taxon>
        <taxon>Neopterygii</taxon>
        <taxon>Teleostei</taxon>
        <taxon>Ostariophysi</taxon>
        <taxon>Cypriniformes</taxon>
        <taxon>Cyprinidae</taxon>
        <taxon>Labeoninae</taxon>
        <taxon>Labeonini</taxon>
        <taxon>Cirrhinus</taxon>
    </lineage>
</organism>
<feature type="non-terminal residue" evidence="3">
    <location>
        <position position="115"/>
    </location>
</feature>
<gene>
    <name evidence="3" type="ORF">M9458_028180</name>
</gene>
<dbReference type="PANTHER" id="PTHR19964:SF41">
    <property type="entry name" value="LIGAND OF NUMB PROTEIN X 2-LIKE"/>
    <property type="match status" value="1"/>
</dbReference>
<dbReference type="PROSITE" id="PS50106">
    <property type="entry name" value="PDZ"/>
    <property type="match status" value="1"/>
</dbReference>
<dbReference type="SUPFAM" id="SSF50156">
    <property type="entry name" value="PDZ domain-like"/>
    <property type="match status" value="1"/>
</dbReference>
<dbReference type="PANTHER" id="PTHR19964">
    <property type="entry name" value="MULTIPLE PDZ DOMAIN PROTEIN"/>
    <property type="match status" value="1"/>
</dbReference>
<dbReference type="EMBL" id="JAMKFB020000014">
    <property type="protein sequence ID" value="KAL0175850.1"/>
    <property type="molecule type" value="Genomic_DNA"/>
</dbReference>
<dbReference type="InterPro" id="IPR051342">
    <property type="entry name" value="PDZ_scaffold"/>
</dbReference>
<reference evidence="3 4" key="1">
    <citation type="submission" date="2024-05" db="EMBL/GenBank/DDBJ databases">
        <title>Genome sequencing and assembly of Indian major carp, Cirrhinus mrigala (Hamilton, 1822).</title>
        <authorList>
            <person name="Mohindra V."/>
            <person name="Chowdhury L.M."/>
            <person name="Lal K."/>
            <person name="Jena J.K."/>
        </authorList>
    </citation>
    <scope>NUCLEOTIDE SEQUENCE [LARGE SCALE GENOMIC DNA]</scope>
    <source>
        <strain evidence="3">CM1030</strain>
        <tissue evidence="3">Blood</tissue>
    </source>
</reference>
<evidence type="ECO:0000313" key="3">
    <source>
        <dbReference type="EMBL" id="KAL0175850.1"/>
    </source>
</evidence>
<evidence type="ECO:0000256" key="1">
    <source>
        <dbReference type="SAM" id="MobiDB-lite"/>
    </source>
</evidence>
<dbReference type="Gene3D" id="2.30.42.10">
    <property type="match status" value="1"/>
</dbReference>
<keyword evidence="4" id="KW-1185">Reference proteome</keyword>
<feature type="region of interest" description="Disordered" evidence="1">
    <location>
        <begin position="17"/>
        <end position="53"/>
    </location>
</feature>
<sequence length="115" mass="12467">RAIAVLRQSCSRVRLTVMQEKGFKPRPEPLAQPSASPPSQSPNPNQNHSTVIQRSEPLGIKLIRKSEEPGVFILDLLPGGLAAKDGKLKNNDKVLGINGQDLRRGTPESAAQIIQ</sequence>
<feature type="non-terminal residue" evidence="3">
    <location>
        <position position="1"/>
    </location>
</feature>
<protein>
    <recommendedName>
        <fullName evidence="2">PDZ domain-containing protein</fullName>
    </recommendedName>
</protein>
<feature type="domain" description="PDZ" evidence="2">
    <location>
        <begin position="54"/>
        <end position="115"/>
    </location>
</feature>
<dbReference type="AlphaFoldDB" id="A0ABD0PPY5"/>
<dbReference type="InterPro" id="IPR036034">
    <property type="entry name" value="PDZ_sf"/>
</dbReference>
<dbReference type="Proteomes" id="UP001529510">
    <property type="component" value="Unassembled WGS sequence"/>
</dbReference>
<proteinExistence type="predicted"/>
<evidence type="ECO:0000313" key="4">
    <source>
        <dbReference type="Proteomes" id="UP001529510"/>
    </source>
</evidence>
<name>A0ABD0PPY5_CIRMR</name>